<evidence type="ECO:0000256" key="5">
    <source>
        <dbReference type="ARBA" id="ARBA00023284"/>
    </source>
</evidence>
<comment type="similarity">
    <text evidence="1">Belongs to the thioredoxin family.</text>
</comment>
<reference evidence="8" key="1">
    <citation type="journal article" date="2011" name="MBio">
        <title>Novel metabolic attributes of the genus Cyanothece, comprising a group of unicellular nitrogen-fixing Cyanobacteria.</title>
        <authorList>
            <person name="Bandyopadhyay A."/>
            <person name="Elvitigala T."/>
            <person name="Welsh E."/>
            <person name="Stockel J."/>
            <person name="Liberton M."/>
            <person name="Min H."/>
            <person name="Sherman L.A."/>
            <person name="Pakrasi H.B."/>
        </authorList>
    </citation>
    <scope>NUCLEOTIDE SEQUENCE [LARGE SCALE GENOMIC DNA]</scope>
    <source>
        <strain evidence="8">PCC 7822</strain>
    </source>
</reference>
<dbReference type="Pfam" id="PF14559">
    <property type="entry name" value="TPR_19"/>
    <property type="match status" value="1"/>
</dbReference>
<dbReference type="eggNOG" id="COG3118">
    <property type="taxonomic scope" value="Bacteria"/>
</dbReference>
<keyword evidence="4" id="KW-1015">Disulfide bond</keyword>
<dbReference type="GO" id="GO:0015035">
    <property type="term" value="F:protein-disulfide reductase activity"/>
    <property type="evidence" value="ECO:0007669"/>
    <property type="project" value="TreeGrafter"/>
</dbReference>
<dbReference type="Gene3D" id="1.25.40.10">
    <property type="entry name" value="Tetratricopeptide repeat domain"/>
    <property type="match status" value="2"/>
</dbReference>
<dbReference type="InterPro" id="IPR036249">
    <property type="entry name" value="Thioredoxin-like_sf"/>
</dbReference>
<dbReference type="PANTHER" id="PTHR45663:SF11">
    <property type="entry name" value="GEO12009P1"/>
    <property type="match status" value="1"/>
</dbReference>
<dbReference type="InterPro" id="IPR013766">
    <property type="entry name" value="Thioredoxin_domain"/>
</dbReference>
<dbReference type="InterPro" id="IPR017937">
    <property type="entry name" value="Thioredoxin_CS"/>
</dbReference>
<evidence type="ECO:0000259" key="6">
    <source>
        <dbReference type="PROSITE" id="PS51352"/>
    </source>
</evidence>
<dbReference type="OrthoDB" id="9790390at2"/>
<dbReference type="EMBL" id="CP002198">
    <property type="protein sequence ID" value="ADN12231.1"/>
    <property type="molecule type" value="Genomic_DNA"/>
</dbReference>
<dbReference type="Pfam" id="PF14561">
    <property type="entry name" value="TPR_20"/>
    <property type="match status" value="1"/>
</dbReference>
<feature type="domain" description="Thioredoxin" evidence="6">
    <location>
        <begin position="1"/>
        <end position="108"/>
    </location>
</feature>
<gene>
    <name evidence="7" type="ordered locus">Cyan7822_0181</name>
</gene>
<dbReference type="CDD" id="cd02947">
    <property type="entry name" value="TRX_family"/>
    <property type="match status" value="1"/>
</dbReference>
<evidence type="ECO:0000256" key="1">
    <source>
        <dbReference type="ARBA" id="ARBA00008987"/>
    </source>
</evidence>
<sequence length="272" mass="30783">MGYSVEVESDTYNSEVVQASYSKTVIVDFYATWCGPCKLLKPILEKLVLEYDFILAKVDIDKNQDLATRYGIEGVPDVRVVVEGQMYPGFVGVMSEPQIRALLTQLNLKSDLEIGLEAVRDAIAVQNPQQAKQILDQLFAKYPHNPQIALEAARFLIRFNRLDDAEKIVKTIGADQREFYPKAQAFQTLIELQRGVNDLGDSELDRLFGQAARLTLAEDYENALPLFLQVVQSSRKYRDDGARKAMIAIFNLLGLSHPLTKQYQQELMLALY</sequence>
<keyword evidence="3" id="KW-0249">Electron transport</keyword>
<evidence type="ECO:0000313" key="7">
    <source>
        <dbReference type="EMBL" id="ADN12231.1"/>
    </source>
</evidence>
<keyword evidence="5" id="KW-0676">Redox-active center</keyword>
<protein>
    <submittedName>
        <fullName evidence="7">Thioredoxin domain protein</fullName>
    </submittedName>
</protein>
<evidence type="ECO:0000256" key="3">
    <source>
        <dbReference type="ARBA" id="ARBA00022982"/>
    </source>
</evidence>
<dbReference type="KEGG" id="cyj:Cyan7822_0181"/>
<dbReference type="PROSITE" id="PS00194">
    <property type="entry name" value="THIOREDOXIN_1"/>
    <property type="match status" value="1"/>
</dbReference>
<dbReference type="InterPro" id="IPR011990">
    <property type="entry name" value="TPR-like_helical_dom_sf"/>
</dbReference>
<evidence type="ECO:0000256" key="4">
    <source>
        <dbReference type="ARBA" id="ARBA00023157"/>
    </source>
</evidence>
<keyword evidence="2" id="KW-0813">Transport</keyword>
<dbReference type="Gene3D" id="3.40.30.10">
    <property type="entry name" value="Glutaredoxin"/>
    <property type="match status" value="1"/>
</dbReference>
<evidence type="ECO:0000256" key="2">
    <source>
        <dbReference type="ARBA" id="ARBA00022448"/>
    </source>
</evidence>
<accession>E0UJI7</accession>
<organism evidence="7 8">
    <name type="scientific">Gloeothece verrucosa (strain PCC 7822)</name>
    <name type="common">Cyanothece sp. (strain PCC 7822)</name>
    <dbReference type="NCBI Taxonomy" id="497965"/>
    <lineage>
        <taxon>Bacteria</taxon>
        <taxon>Bacillati</taxon>
        <taxon>Cyanobacteriota</taxon>
        <taxon>Cyanophyceae</taxon>
        <taxon>Oscillatoriophycideae</taxon>
        <taxon>Chroococcales</taxon>
        <taxon>Aphanothecaceae</taxon>
        <taxon>Gloeothece</taxon>
        <taxon>Gloeothece verrucosa</taxon>
    </lineage>
</organism>
<evidence type="ECO:0000313" key="8">
    <source>
        <dbReference type="Proteomes" id="UP000008206"/>
    </source>
</evidence>
<dbReference type="HOGENOM" id="CLU_046120_1_1_3"/>
<dbReference type="STRING" id="497965.Cyan7822_0181"/>
<keyword evidence="8" id="KW-1185">Reference proteome</keyword>
<dbReference type="GO" id="GO:0006950">
    <property type="term" value="P:response to stress"/>
    <property type="evidence" value="ECO:0007669"/>
    <property type="project" value="UniProtKB-ARBA"/>
</dbReference>
<dbReference type="SUPFAM" id="SSF52833">
    <property type="entry name" value="Thioredoxin-like"/>
    <property type="match status" value="1"/>
</dbReference>
<dbReference type="GO" id="GO:0005737">
    <property type="term" value="C:cytoplasm"/>
    <property type="evidence" value="ECO:0007669"/>
    <property type="project" value="TreeGrafter"/>
</dbReference>
<dbReference type="PROSITE" id="PS51352">
    <property type="entry name" value="THIOREDOXIN_2"/>
    <property type="match status" value="1"/>
</dbReference>
<name>E0UJI7_GLOV7</name>
<dbReference type="AlphaFoldDB" id="E0UJI7"/>
<dbReference type="Proteomes" id="UP000008206">
    <property type="component" value="Chromosome"/>
</dbReference>
<dbReference type="PANTHER" id="PTHR45663">
    <property type="entry name" value="GEO12009P1"/>
    <property type="match status" value="1"/>
</dbReference>
<dbReference type="RefSeq" id="WP_013320341.1">
    <property type="nucleotide sequence ID" value="NC_014501.1"/>
</dbReference>
<proteinExistence type="inferred from homology"/>
<dbReference type="Pfam" id="PF00085">
    <property type="entry name" value="Thioredoxin"/>
    <property type="match status" value="1"/>
</dbReference>